<evidence type="ECO:0000259" key="3">
    <source>
        <dbReference type="Pfam" id="PF04471"/>
    </source>
</evidence>
<dbReference type="InterPro" id="IPR007560">
    <property type="entry name" value="Restrct_endonuc_IV_Mrr"/>
</dbReference>
<organism evidence="4 5">
    <name type="scientific">Vagococcus allomyrinae</name>
    <dbReference type="NCBI Taxonomy" id="2794353"/>
    <lineage>
        <taxon>Bacteria</taxon>
        <taxon>Bacillati</taxon>
        <taxon>Bacillota</taxon>
        <taxon>Bacilli</taxon>
        <taxon>Lactobacillales</taxon>
        <taxon>Enterococcaceae</taxon>
        <taxon>Vagococcus</taxon>
    </lineage>
</organism>
<dbReference type="GO" id="GO:0016787">
    <property type="term" value="F:hydrolase activity"/>
    <property type="evidence" value="ECO:0007669"/>
    <property type="project" value="UniProtKB-KW"/>
</dbReference>
<keyword evidence="2" id="KW-1133">Transmembrane helix</keyword>
<dbReference type="Proteomes" id="UP000674938">
    <property type="component" value="Unassembled WGS sequence"/>
</dbReference>
<dbReference type="GO" id="GO:0003677">
    <property type="term" value="F:DNA binding"/>
    <property type="evidence" value="ECO:0007669"/>
    <property type="project" value="InterPro"/>
</dbReference>
<feature type="transmembrane region" description="Helical" evidence="2">
    <location>
        <begin position="31"/>
        <end position="50"/>
    </location>
</feature>
<gene>
    <name evidence="4" type="ORF">I6N95_13050</name>
</gene>
<dbReference type="RefSeq" id="WP_209528654.1">
    <property type="nucleotide sequence ID" value="NZ_JAEEGA010000008.1"/>
</dbReference>
<evidence type="ECO:0000256" key="2">
    <source>
        <dbReference type="SAM" id="Phobius"/>
    </source>
</evidence>
<dbReference type="GO" id="GO:0009307">
    <property type="term" value="P:DNA restriction-modification system"/>
    <property type="evidence" value="ECO:0007669"/>
    <property type="project" value="InterPro"/>
</dbReference>
<feature type="transmembrane region" description="Helical" evidence="2">
    <location>
        <begin position="7"/>
        <end position="25"/>
    </location>
</feature>
<keyword evidence="4" id="KW-0540">Nuclease</keyword>
<reference evidence="4" key="1">
    <citation type="submission" date="2020-12" db="EMBL/GenBank/DDBJ databases">
        <title>Vagococcus allomyrinae sp. nov. and Enterococcus lavae sp. nov., isolated from the larvae of Allomyrina dichotoma.</title>
        <authorList>
            <person name="Lee S.D."/>
        </authorList>
    </citation>
    <scope>NUCLEOTIDE SEQUENCE</scope>
    <source>
        <strain evidence="4">BWB3-3</strain>
    </source>
</reference>
<keyword evidence="2" id="KW-0812">Transmembrane</keyword>
<comment type="caution">
    <text evidence="4">The sequence shown here is derived from an EMBL/GenBank/DDBJ whole genome shotgun (WGS) entry which is preliminary data.</text>
</comment>
<keyword evidence="2" id="KW-0472">Membrane</keyword>
<evidence type="ECO:0000256" key="1">
    <source>
        <dbReference type="ARBA" id="ARBA00022801"/>
    </source>
</evidence>
<dbReference type="AlphaFoldDB" id="A0A940P954"/>
<keyword evidence="1" id="KW-0378">Hydrolase</keyword>
<keyword evidence="5" id="KW-1185">Reference proteome</keyword>
<feature type="domain" description="Restriction endonuclease type IV Mrr" evidence="3">
    <location>
        <begin position="112"/>
        <end position="210"/>
    </location>
</feature>
<dbReference type="Pfam" id="PF04471">
    <property type="entry name" value="Mrr_cat"/>
    <property type="match status" value="1"/>
</dbReference>
<protein>
    <submittedName>
        <fullName evidence="4">Restriction endonuclease</fullName>
    </submittedName>
</protein>
<accession>A0A940P954</accession>
<keyword evidence="4" id="KW-0255">Endonuclease</keyword>
<name>A0A940P954_9ENTE</name>
<dbReference type="EMBL" id="JAEEGA010000008">
    <property type="protein sequence ID" value="MBP1041941.1"/>
    <property type="molecule type" value="Genomic_DNA"/>
</dbReference>
<proteinExistence type="predicted"/>
<evidence type="ECO:0000313" key="4">
    <source>
        <dbReference type="EMBL" id="MBP1041941.1"/>
    </source>
</evidence>
<dbReference type="InterPro" id="IPR011335">
    <property type="entry name" value="Restrct_endonuc-II-like"/>
</dbReference>
<dbReference type="SUPFAM" id="SSF52980">
    <property type="entry name" value="Restriction endonuclease-like"/>
    <property type="match status" value="1"/>
</dbReference>
<sequence>MGNLMRNSRIGLSIFFIVVGVFGAFSNDESSVLIIVLTMLTCFGIAYAFLPKDLKETLKSRVIKGYRPVAPREMPPIEVREVPVKVVEAVGSLSNQDRSPELAQWDQLCDLEFKTQLVDFLIESGYEQVELKKNDAIFGIKNGEQYLFGCQSSNQTVAVSVVHDVIAKSRDFESIKLVAVTNDYFSDEAIDFAKETDVTLWNRDTLTKLIMFYRK</sequence>
<evidence type="ECO:0000313" key="5">
    <source>
        <dbReference type="Proteomes" id="UP000674938"/>
    </source>
</evidence>
<dbReference type="GO" id="GO:0004519">
    <property type="term" value="F:endonuclease activity"/>
    <property type="evidence" value="ECO:0007669"/>
    <property type="project" value="UniProtKB-KW"/>
</dbReference>